<dbReference type="GO" id="GO:0005886">
    <property type="term" value="C:plasma membrane"/>
    <property type="evidence" value="ECO:0007669"/>
    <property type="project" value="UniProtKB-SubCell"/>
</dbReference>
<dbReference type="PANTHER" id="PTHR34820">
    <property type="entry name" value="INNER MEMBRANE PROTEIN YEBZ"/>
    <property type="match status" value="1"/>
</dbReference>
<dbReference type="RefSeq" id="WP_103061127.1">
    <property type="nucleotide sequence ID" value="NZ_BSOF01000002.1"/>
</dbReference>
<feature type="transmembrane region" description="Helical" evidence="6">
    <location>
        <begin position="225"/>
        <end position="250"/>
    </location>
</feature>
<keyword evidence="2 6" id="KW-1003">Cell membrane</keyword>
<keyword evidence="6" id="KW-0997">Cell inner membrane</keyword>
<keyword evidence="4 6" id="KW-1133">Transmembrane helix</keyword>
<reference evidence="9" key="1">
    <citation type="submission" date="2017-09" db="EMBL/GenBank/DDBJ databases">
        <authorList>
            <person name="Palmer M."/>
            <person name="Steenkamp E.T."/>
            <person name="Coetzee M.P."/>
            <person name="Avontuur J.R."/>
            <person name="Van Zyl E."/>
            <person name="Chan W.-Y."/>
            <person name="Blom J."/>
            <person name="Venter S.N."/>
        </authorList>
    </citation>
    <scope>NUCLEOTIDE SEQUENCE [LARGE SCALE GENOMIC DNA]</scope>
    <source>
        <strain evidence="9">QC88-366</strain>
    </source>
</reference>
<dbReference type="OrthoDB" id="7032707at2"/>
<feature type="transmembrane region" description="Helical" evidence="6">
    <location>
        <begin position="119"/>
        <end position="140"/>
    </location>
</feature>
<dbReference type="EMBL" id="NWUO01000017">
    <property type="protein sequence ID" value="PNS10359.1"/>
    <property type="molecule type" value="Genomic_DNA"/>
</dbReference>
<gene>
    <name evidence="8" type="ORF">COO59_18080</name>
</gene>
<keyword evidence="3 6" id="KW-0812">Transmembrane</keyword>
<feature type="transmembrane region" description="Helical" evidence="6">
    <location>
        <begin position="195"/>
        <end position="219"/>
    </location>
</feature>
<protein>
    <recommendedName>
        <fullName evidence="6">Copper resistance protein D</fullName>
    </recommendedName>
</protein>
<dbReference type="GO" id="GO:0046688">
    <property type="term" value="P:response to copper ion"/>
    <property type="evidence" value="ECO:0007669"/>
    <property type="project" value="UniProtKB-UniRule"/>
</dbReference>
<dbReference type="Proteomes" id="UP000236345">
    <property type="component" value="Unassembled WGS sequence"/>
</dbReference>
<keyword evidence="6" id="KW-0186">Copper</keyword>
<comment type="subcellular location">
    <subcellularLocation>
        <location evidence="6">Cell inner membrane</location>
        <topology evidence="6">Multi-pass membrane protein</topology>
    </subcellularLocation>
    <subcellularLocation>
        <location evidence="1">Cell membrane</location>
        <topology evidence="1">Multi-pass membrane protein</topology>
    </subcellularLocation>
</comment>
<organism evidence="8 9">
    <name type="scientific">Mixta theicola</name>
    <dbReference type="NCBI Taxonomy" id="1458355"/>
    <lineage>
        <taxon>Bacteria</taxon>
        <taxon>Pseudomonadati</taxon>
        <taxon>Pseudomonadota</taxon>
        <taxon>Gammaproteobacteria</taxon>
        <taxon>Enterobacterales</taxon>
        <taxon>Erwiniaceae</taxon>
        <taxon>Mixta</taxon>
    </lineage>
</organism>
<evidence type="ECO:0000256" key="5">
    <source>
        <dbReference type="ARBA" id="ARBA00023136"/>
    </source>
</evidence>
<comment type="similarity">
    <text evidence="6">Belongs to the CopD family.</text>
</comment>
<comment type="function">
    <text evidence="6">Involved in copper resistance.</text>
</comment>
<evidence type="ECO:0000256" key="4">
    <source>
        <dbReference type="ARBA" id="ARBA00022989"/>
    </source>
</evidence>
<feature type="domain" description="Copper resistance protein D" evidence="7">
    <location>
        <begin position="187"/>
        <end position="285"/>
    </location>
</feature>
<evidence type="ECO:0000313" key="9">
    <source>
        <dbReference type="Proteomes" id="UP000236345"/>
    </source>
</evidence>
<dbReference type="GO" id="GO:0006825">
    <property type="term" value="P:copper ion transport"/>
    <property type="evidence" value="ECO:0007669"/>
    <property type="project" value="InterPro"/>
</dbReference>
<evidence type="ECO:0000256" key="2">
    <source>
        <dbReference type="ARBA" id="ARBA00022475"/>
    </source>
</evidence>
<name>A0A2K1Q5P1_9GAMM</name>
<dbReference type="InterPro" id="IPR032694">
    <property type="entry name" value="CopC/D"/>
</dbReference>
<comment type="caution">
    <text evidence="8">The sequence shown here is derived from an EMBL/GenBank/DDBJ whole genome shotgun (WGS) entry which is preliminary data.</text>
</comment>
<feature type="transmembrane region" description="Helical" evidence="6">
    <location>
        <begin position="12"/>
        <end position="32"/>
    </location>
</feature>
<evidence type="ECO:0000256" key="6">
    <source>
        <dbReference type="RuleBase" id="RU369037"/>
    </source>
</evidence>
<dbReference type="AlphaFoldDB" id="A0A2K1Q5P1"/>
<dbReference type="Pfam" id="PF05425">
    <property type="entry name" value="CopD"/>
    <property type="match status" value="1"/>
</dbReference>
<evidence type="ECO:0000313" key="8">
    <source>
        <dbReference type="EMBL" id="PNS10359.1"/>
    </source>
</evidence>
<keyword evidence="5 6" id="KW-0472">Membrane</keyword>
<dbReference type="PANTHER" id="PTHR34820:SF4">
    <property type="entry name" value="INNER MEMBRANE PROTEIN YEBZ"/>
    <property type="match status" value="1"/>
</dbReference>
<feature type="transmembrane region" description="Helical" evidence="6">
    <location>
        <begin position="44"/>
        <end position="65"/>
    </location>
</feature>
<dbReference type="InterPro" id="IPR008457">
    <property type="entry name" value="Cu-R_CopD_dom"/>
</dbReference>
<dbReference type="NCBIfam" id="NF033808">
    <property type="entry name" value="copper_CopD"/>
    <property type="match status" value="1"/>
</dbReference>
<proteinExistence type="inferred from homology"/>
<sequence length="291" mass="32200">MTVETLYIFCRWAHFSSLMLFTGSAFYSALLAPRRYQPVLSQRLMPLLTGSAILTLFSALAILAVQTGLMSGDWRNIAQVNIWRAVIQTGFGQAWCVQLLMALLACLSLATRGSVRQRLLLLCGLVQLCGLALVGHAAMLDGWPGALQRFSQAIHLTGAAFWAGGLLPLLWLMRDARLPSQRGDAIRTMMRFSRYGHLAVALTVLSGIINTAFIVGWPWPANNDYRLLLLIKIGLVALMILTALFNRYWLVPRFSIPGSRAQLWFVRATQLEIATAVLVVIVVSIFATLQP</sequence>
<evidence type="ECO:0000256" key="3">
    <source>
        <dbReference type="ARBA" id="ARBA00022692"/>
    </source>
</evidence>
<keyword evidence="9" id="KW-1185">Reference proteome</keyword>
<accession>A0A2K1Q5P1</accession>
<feature type="transmembrane region" description="Helical" evidence="6">
    <location>
        <begin position="152"/>
        <end position="174"/>
    </location>
</feature>
<evidence type="ECO:0000259" key="7">
    <source>
        <dbReference type="Pfam" id="PF05425"/>
    </source>
</evidence>
<dbReference type="InterPro" id="IPR047689">
    <property type="entry name" value="CopD"/>
</dbReference>
<evidence type="ECO:0000256" key="1">
    <source>
        <dbReference type="ARBA" id="ARBA00004651"/>
    </source>
</evidence>
<feature type="transmembrane region" description="Helical" evidence="6">
    <location>
        <begin position="85"/>
        <end position="107"/>
    </location>
</feature>
<feature type="transmembrane region" description="Helical" evidence="6">
    <location>
        <begin position="271"/>
        <end position="289"/>
    </location>
</feature>